<organism evidence="2 3">
    <name type="scientific">Agrobacterium phage Atu_ph07</name>
    <dbReference type="NCBI Taxonomy" id="2024264"/>
    <lineage>
        <taxon>Viruses</taxon>
        <taxon>Duplodnaviria</taxon>
        <taxon>Heunggongvirae</taxon>
        <taxon>Uroviricota</taxon>
        <taxon>Caudoviricetes</taxon>
        <taxon>Polybotosvirus</taxon>
        <taxon>Polybotosvirus Atuph07</taxon>
    </lineage>
</organism>
<dbReference type="GO" id="GO:0030163">
    <property type="term" value="P:protein catabolic process"/>
    <property type="evidence" value="ECO:0007669"/>
    <property type="project" value="InterPro"/>
</dbReference>
<dbReference type="Proteomes" id="UP000223025">
    <property type="component" value="Segment"/>
</dbReference>
<feature type="domain" description="Adaptor protein ClpS core" evidence="1">
    <location>
        <begin position="17"/>
        <end position="89"/>
    </location>
</feature>
<dbReference type="RefSeq" id="YP_009612373.1">
    <property type="nucleotide sequence ID" value="NC_042013.1"/>
</dbReference>
<reference evidence="2 3" key="1">
    <citation type="submission" date="2017-06" db="EMBL/GenBank/DDBJ databases">
        <authorList>
            <person name="Kim H.J."/>
            <person name="Triplett B.A."/>
        </authorList>
    </citation>
    <scope>NUCLEOTIDE SEQUENCE [LARGE SCALE GENOMIC DNA]</scope>
</reference>
<keyword evidence="2" id="KW-0645">Protease</keyword>
<evidence type="ECO:0000259" key="1">
    <source>
        <dbReference type="Pfam" id="PF02617"/>
    </source>
</evidence>
<proteinExistence type="inferred from homology"/>
<dbReference type="InterPro" id="IPR014719">
    <property type="entry name" value="Ribosomal_bL12_C/ClpS-like"/>
</dbReference>
<dbReference type="KEGG" id="vg:40088711"/>
<keyword evidence="3" id="KW-1185">Reference proteome</keyword>
<dbReference type="SUPFAM" id="SSF54736">
    <property type="entry name" value="ClpS-like"/>
    <property type="match status" value="1"/>
</dbReference>
<accession>A0A2L0V0Y2</accession>
<dbReference type="Gene3D" id="3.30.1390.10">
    <property type="match status" value="1"/>
</dbReference>
<evidence type="ECO:0000313" key="2">
    <source>
        <dbReference type="EMBL" id="AUZ95447.1"/>
    </source>
</evidence>
<evidence type="ECO:0000313" key="3">
    <source>
        <dbReference type="Proteomes" id="UP000223025"/>
    </source>
</evidence>
<dbReference type="Pfam" id="PF02617">
    <property type="entry name" value="ClpS"/>
    <property type="match status" value="1"/>
</dbReference>
<dbReference type="EMBL" id="MF403008">
    <property type="protein sequence ID" value="AUZ95447.1"/>
    <property type="molecule type" value="Genomic_DNA"/>
</dbReference>
<dbReference type="GO" id="GO:0006508">
    <property type="term" value="P:proteolysis"/>
    <property type="evidence" value="ECO:0007669"/>
    <property type="project" value="UniProtKB-KW"/>
</dbReference>
<protein>
    <submittedName>
        <fullName evidence="2">ATP-dependent Clp protease adaptor protein</fullName>
    </submittedName>
</protein>
<dbReference type="InterPro" id="IPR003769">
    <property type="entry name" value="ClpS_core"/>
</dbReference>
<dbReference type="InterPro" id="IPR022935">
    <property type="entry name" value="ClpS"/>
</dbReference>
<name>A0A2L0V0Y2_9CAUD</name>
<keyword evidence="2" id="KW-0378">Hydrolase</keyword>
<dbReference type="GO" id="GO:0008233">
    <property type="term" value="F:peptidase activity"/>
    <property type="evidence" value="ECO:0007669"/>
    <property type="project" value="UniProtKB-KW"/>
</dbReference>
<dbReference type="GeneID" id="40088711"/>
<dbReference type="HAMAP" id="MF_00302">
    <property type="entry name" value="ClpS"/>
    <property type="match status" value="1"/>
</dbReference>
<sequence>MTAYNDTMVLERVEIAEPSLYDVLLHDDQKTPLEFVGAVLINIFGKTEAEAIEIISEIESAGKAVAGTYTSEVADIKVDDVLSLAKSFGFNDFKCDKQKH</sequence>